<dbReference type="AlphaFoldDB" id="A0A250XKI3"/>
<comment type="caution">
    <text evidence="2">The sequence shown here is derived from an EMBL/GenBank/DDBJ whole genome shotgun (WGS) entry which is preliminary data.</text>
</comment>
<dbReference type="EMBL" id="BEGY01000102">
    <property type="protein sequence ID" value="GAX83584.1"/>
    <property type="molecule type" value="Genomic_DNA"/>
</dbReference>
<name>A0A250XKI3_9CHLO</name>
<evidence type="ECO:0000313" key="2">
    <source>
        <dbReference type="EMBL" id="GAX83584.1"/>
    </source>
</evidence>
<keyword evidence="3" id="KW-1185">Reference proteome</keyword>
<gene>
    <name evidence="2" type="ORF">CEUSTIGMA_g11009.t1</name>
</gene>
<reference evidence="2 3" key="1">
    <citation type="submission" date="2017-08" db="EMBL/GenBank/DDBJ databases">
        <title>Acidophilic green algal genome provides insights into adaptation to an acidic environment.</title>
        <authorList>
            <person name="Hirooka S."/>
            <person name="Hirose Y."/>
            <person name="Kanesaki Y."/>
            <person name="Higuchi S."/>
            <person name="Fujiwara T."/>
            <person name="Onuma R."/>
            <person name="Era A."/>
            <person name="Ohbayashi R."/>
            <person name="Uzuka A."/>
            <person name="Nozaki H."/>
            <person name="Yoshikawa H."/>
            <person name="Miyagishima S.Y."/>
        </authorList>
    </citation>
    <scope>NUCLEOTIDE SEQUENCE [LARGE SCALE GENOMIC DNA]</scope>
    <source>
        <strain evidence="2 3">NIES-2499</strain>
    </source>
</reference>
<proteinExistence type="predicted"/>
<feature type="region of interest" description="Disordered" evidence="1">
    <location>
        <begin position="115"/>
        <end position="153"/>
    </location>
</feature>
<feature type="compositionally biased region" description="Basic and acidic residues" evidence="1">
    <location>
        <begin position="277"/>
        <end position="291"/>
    </location>
</feature>
<feature type="compositionally biased region" description="Polar residues" evidence="1">
    <location>
        <begin position="296"/>
        <end position="307"/>
    </location>
</feature>
<protein>
    <submittedName>
        <fullName evidence="2">Uncharacterized protein</fullName>
    </submittedName>
</protein>
<evidence type="ECO:0000313" key="3">
    <source>
        <dbReference type="Proteomes" id="UP000232323"/>
    </source>
</evidence>
<sequence>MGYYHKGSHMPSTPPKCTSTSFERTRRSSVFELQPVPGSSHAAAAMTQGRRSHESRSRGGRPSTDDQQIVMPAASVASSDTAAVPPLASGRPGPSEILIKNECVTISHHELGVAAAGRQSTEGQQQQQQQHRSHDLSFADRGPTSRPAANLNSSAAVAAAAPRDMKMEAADIKLSALLNDGGDNSCSYLERQHKLLQLQNMKWAAADIKLSALLNDGGDNSCSYLERQHKLLQLQNMKWAAAERAALTSSSRRSIDSTETGTEGELQVSLASSSIRGDGRRKAASMEEASRRPNITHGSTSMTQQPHILGSDITTNAYRRHPTSSTIAVIAGHRATEQDCSSVVVDDWVATVNRTSARARALALLPLKQDRMQQWPPEQAPINITQGATS</sequence>
<evidence type="ECO:0000256" key="1">
    <source>
        <dbReference type="SAM" id="MobiDB-lite"/>
    </source>
</evidence>
<feature type="compositionally biased region" description="Polar residues" evidence="1">
    <location>
        <begin position="248"/>
        <end position="261"/>
    </location>
</feature>
<accession>A0A250XKI3</accession>
<dbReference type="Proteomes" id="UP000232323">
    <property type="component" value="Unassembled WGS sequence"/>
</dbReference>
<feature type="region of interest" description="Disordered" evidence="1">
    <location>
        <begin position="248"/>
        <end position="307"/>
    </location>
</feature>
<feature type="region of interest" description="Disordered" evidence="1">
    <location>
        <begin position="1"/>
        <end position="67"/>
    </location>
</feature>
<organism evidence="2 3">
    <name type="scientific">Chlamydomonas eustigma</name>
    <dbReference type="NCBI Taxonomy" id="1157962"/>
    <lineage>
        <taxon>Eukaryota</taxon>
        <taxon>Viridiplantae</taxon>
        <taxon>Chlorophyta</taxon>
        <taxon>core chlorophytes</taxon>
        <taxon>Chlorophyceae</taxon>
        <taxon>CS clade</taxon>
        <taxon>Chlamydomonadales</taxon>
        <taxon>Chlamydomonadaceae</taxon>
        <taxon>Chlamydomonas</taxon>
    </lineage>
</organism>